<evidence type="ECO:0000256" key="7">
    <source>
        <dbReference type="ARBA" id="ARBA00023286"/>
    </source>
</evidence>
<dbReference type="PANTHER" id="PTHR45638">
    <property type="entry name" value="CYCLIC NUCLEOTIDE-GATED CATION CHANNEL SUBUNIT A"/>
    <property type="match status" value="1"/>
</dbReference>
<keyword evidence="5" id="KW-0406">Ion transport</keyword>
<evidence type="ECO:0000256" key="1">
    <source>
        <dbReference type="ARBA" id="ARBA00004141"/>
    </source>
</evidence>
<accession>A0A0N4V9I9</accession>
<comment type="subcellular location">
    <subcellularLocation>
        <location evidence="1">Membrane</location>
        <topology evidence="1">Multi-pass membrane protein</topology>
    </subcellularLocation>
</comment>
<dbReference type="GO" id="GO:0005222">
    <property type="term" value="F:intracellularly cAMP-activated cation channel activity"/>
    <property type="evidence" value="ECO:0007669"/>
    <property type="project" value="TreeGrafter"/>
</dbReference>
<dbReference type="InterPro" id="IPR000595">
    <property type="entry name" value="cNMP-bd_dom"/>
</dbReference>
<dbReference type="AlphaFoldDB" id="A0A0N4V9I9"/>
<dbReference type="SMART" id="SM00100">
    <property type="entry name" value="cNMP"/>
    <property type="match status" value="1"/>
</dbReference>
<keyword evidence="7" id="KW-1071">Ligand-gated ion channel</keyword>
<evidence type="ECO:0000256" key="2">
    <source>
        <dbReference type="ARBA" id="ARBA00022448"/>
    </source>
</evidence>
<dbReference type="Gene3D" id="1.10.287.630">
    <property type="entry name" value="Helix hairpin bin"/>
    <property type="match status" value="1"/>
</dbReference>
<dbReference type="PROSITE" id="PS00888">
    <property type="entry name" value="CNMP_BINDING_1"/>
    <property type="match status" value="1"/>
</dbReference>
<evidence type="ECO:0000256" key="5">
    <source>
        <dbReference type="ARBA" id="ARBA00023065"/>
    </source>
</evidence>
<keyword evidence="3" id="KW-0812">Transmembrane</keyword>
<dbReference type="InterPro" id="IPR014710">
    <property type="entry name" value="RmlC-like_jellyroll"/>
</dbReference>
<evidence type="ECO:0000256" key="3">
    <source>
        <dbReference type="ARBA" id="ARBA00022692"/>
    </source>
</evidence>
<keyword evidence="6" id="KW-0472">Membrane</keyword>
<evidence type="ECO:0000256" key="6">
    <source>
        <dbReference type="ARBA" id="ARBA00023136"/>
    </source>
</evidence>
<evidence type="ECO:0000256" key="8">
    <source>
        <dbReference type="ARBA" id="ARBA00023303"/>
    </source>
</evidence>
<keyword evidence="8" id="KW-0407">Ion channel</keyword>
<evidence type="ECO:0000313" key="10">
    <source>
        <dbReference type="WBParaSite" id="EVEC_0000710701-mRNA-1"/>
    </source>
</evidence>
<dbReference type="WBParaSite" id="EVEC_0000710701-mRNA-1">
    <property type="protein sequence ID" value="EVEC_0000710701-mRNA-1"/>
    <property type="gene ID" value="EVEC_0000710701"/>
</dbReference>
<dbReference type="GO" id="GO:0005886">
    <property type="term" value="C:plasma membrane"/>
    <property type="evidence" value="ECO:0007669"/>
    <property type="project" value="TreeGrafter"/>
</dbReference>
<dbReference type="Pfam" id="PF00027">
    <property type="entry name" value="cNMP_binding"/>
    <property type="match status" value="1"/>
</dbReference>
<protein>
    <submittedName>
        <fullName evidence="10">Cyclic nucleotide-binding domain-containing protein</fullName>
    </submittedName>
</protein>
<dbReference type="Gene3D" id="2.60.120.10">
    <property type="entry name" value="Jelly Rolls"/>
    <property type="match status" value="1"/>
</dbReference>
<organism evidence="10">
    <name type="scientific">Enterobius vermicularis</name>
    <name type="common">Human pinworm</name>
    <dbReference type="NCBI Taxonomy" id="51028"/>
    <lineage>
        <taxon>Eukaryota</taxon>
        <taxon>Metazoa</taxon>
        <taxon>Ecdysozoa</taxon>
        <taxon>Nematoda</taxon>
        <taxon>Chromadorea</taxon>
        <taxon>Rhabditida</taxon>
        <taxon>Spirurina</taxon>
        <taxon>Oxyuridomorpha</taxon>
        <taxon>Oxyuroidea</taxon>
        <taxon>Oxyuridae</taxon>
        <taxon>Enterobius</taxon>
    </lineage>
</organism>
<dbReference type="InterPro" id="IPR032406">
    <property type="entry name" value="CLZ_dom"/>
</dbReference>
<dbReference type="FunFam" id="2.60.120.10:FF:000020">
    <property type="entry name" value="Cyclic nucleotide-gated channel beta 3"/>
    <property type="match status" value="1"/>
</dbReference>
<dbReference type="Gene3D" id="1.10.287.70">
    <property type="match status" value="1"/>
</dbReference>
<dbReference type="GO" id="GO:0044877">
    <property type="term" value="F:protein-containing complex binding"/>
    <property type="evidence" value="ECO:0007669"/>
    <property type="project" value="TreeGrafter"/>
</dbReference>
<keyword evidence="2" id="KW-0813">Transport</keyword>
<dbReference type="Pfam" id="PF16526">
    <property type="entry name" value="CLZ"/>
    <property type="match status" value="1"/>
</dbReference>
<keyword evidence="4" id="KW-1133">Transmembrane helix</keyword>
<dbReference type="CDD" id="cd00038">
    <property type="entry name" value="CAP_ED"/>
    <property type="match status" value="1"/>
</dbReference>
<evidence type="ECO:0000256" key="4">
    <source>
        <dbReference type="ARBA" id="ARBA00022989"/>
    </source>
</evidence>
<dbReference type="SUPFAM" id="SSF81324">
    <property type="entry name" value="Voltage-gated potassium channels"/>
    <property type="match status" value="1"/>
</dbReference>
<reference evidence="10" key="1">
    <citation type="submission" date="2017-02" db="UniProtKB">
        <authorList>
            <consortium name="WormBaseParasite"/>
        </authorList>
    </citation>
    <scope>IDENTIFICATION</scope>
</reference>
<name>A0A0N4V9I9_ENTVE</name>
<dbReference type="SUPFAM" id="SSF51206">
    <property type="entry name" value="cAMP-binding domain-like"/>
    <property type="match status" value="1"/>
</dbReference>
<sequence length="443" mass="51587">LIAVFPTEILYVFNSNLVLVRLNRLAKVYRVRQFVDLTQIRTGFPSVFRTLKLAVYCYLIFHWNGCLYFHYSVYYNIKDGTPLDWKFSYGKIMNPLLVECKSRIHNKARCIFIRSLIIVRQFFRTKVIEFGKFTRKYLQSFYWSALTLITLGEQPPPSATFQNQFEIMDTVIGLVIFAVIISDISNMVNDLNASKSEFEFELDGCKLFMYNRKVLHVLQKRVIDWFGYMKNEGILRNDEEVSNFLPRRLFVELISSIHIQTLLQSDLFQIDFLQKIILKLQLRIYSPMDYVCEKGDVGKEMFIIKEGQVQVVSDDGTKVFATLSKGSVFGGLSILNIPGNKNGNKRTASIRSVGYTDVYVLTKDDLWEILQDYPALKNKLLERGRKVLEKDNLLENTDEEPELHEYATLDEKLEFITAQLNNYDVKLKNLYDDFSVCFAVLNS</sequence>
<dbReference type="GO" id="GO:0030553">
    <property type="term" value="F:cGMP binding"/>
    <property type="evidence" value="ECO:0007669"/>
    <property type="project" value="TreeGrafter"/>
</dbReference>
<dbReference type="GO" id="GO:0005223">
    <property type="term" value="F:intracellularly cGMP-activated cation channel activity"/>
    <property type="evidence" value="ECO:0007669"/>
    <property type="project" value="TreeGrafter"/>
</dbReference>
<dbReference type="InterPro" id="IPR018490">
    <property type="entry name" value="cNMP-bd_dom_sf"/>
</dbReference>
<dbReference type="GO" id="GO:0017071">
    <property type="term" value="C:intracellular cyclic nucleotide activated cation channel complex"/>
    <property type="evidence" value="ECO:0007669"/>
    <property type="project" value="TreeGrafter"/>
</dbReference>
<dbReference type="PANTHER" id="PTHR45638:SF5">
    <property type="entry name" value="CYCLIC NUCLEOTIDE-BINDING DOMAIN-CONTAINING PROTEIN"/>
    <property type="match status" value="1"/>
</dbReference>
<dbReference type="InterPro" id="IPR018488">
    <property type="entry name" value="cNMP-bd_CS"/>
</dbReference>
<dbReference type="InterPro" id="IPR050866">
    <property type="entry name" value="CNG_cation_channel"/>
</dbReference>
<proteinExistence type="predicted"/>
<dbReference type="PROSITE" id="PS50042">
    <property type="entry name" value="CNMP_BINDING_3"/>
    <property type="match status" value="1"/>
</dbReference>
<evidence type="ECO:0000259" key="9">
    <source>
        <dbReference type="PROSITE" id="PS50042"/>
    </source>
</evidence>
<feature type="domain" description="Cyclic nucleotide-binding" evidence="9">
    <location>
        <begin position="273"/>
        <end position="387"/>
    </location>
</feature>